<organism evidence="1 2">
    <name type="scientific">Hypholoma sublateritium (strain FD-334 SS-4)</name>
    <dbReference type="NCBI Taxonomy" id="945553"/>
    <lineage>
        <taxon>Eukaryota</taxon>
        <taxon>Fungi</taxon>
        <taxon>Dikarya</taxon>
        <taxon>Basidiomycota</taxon>
        <taxon>Agaricomycotina</taxon>
        <taxon>Agaricomycetes</taxon>
        <taxon>Agaricomycetidae</taxon>
        <taxon>Agaricales</taxon>
        <taxon>Agaricineae</taxon>
        <taxon>Strophariaceae</taxon>
        <taxon>Hypholoma</taxon>
    </lineage>
</organism>
<keyword evidence="2" id="KW-1185">Reference proteome</keyword>
<evidence type="ECO:0000313" key="1">
    <source>
        <dbReference type="EMBL" id="KJA22975.1"/>
    </source>
</evidence>
<proteinExistence type="predicted"/>
<reference evidence="2" key="1">
    <citation type="submission" date="2014-04" db="EMBL/GenBank/DDBJ databases">
        <title>Evolutionary Origins and Diversification of the Mycorrhizal Mutualists.</title>
        <authorList>
            <consortium name="DOE Joint Genome Institute"/>
            <consortium name="Mycorrhizal Genomics Consortium"/>
            <person name="Kohler A."/>
            <person name="Kuo A."/>
            <person name="Nagy L.G."/>
            <person name="Floudas D."/>
            <person name="Copeland A."/>
            <person name="Barry K.W."/>
            <person name="Cichocki N."/>
            <person name="Veneault-Fourrey C."/>
            <person name="LaButti K."/>
            <person name="Lindquist E.A."/>
            <person name="Lipzen A."/>
            <person name="Lundell T."/>
            <person name="Morin E."/>
            <person name="Murat C."/>
            <person name="Riley R."/>
            <person name="Ohm R."/>
            <person name="Sun H."/>
            <person name="Tunlid A."/>
            <person name="Henrissat B."/>
            <person name="Grigoriev I.V."/>
            <person name="Hibbett D.S."/>
            <person name="Martin F."/>
        </authorList>
    </citation>
    <scope>NUCLEOTIDE SEQUENCE [LARGE SCALE GENOMIC DNA]</scope>
    <source>
        <strain evidence="2">FD-334 SS-4</strain>
    </source>
</reference>
<dbReference type="Proteomes" id="UP000054270">
    <property type="component" value="Unassembled WGS sequence"/>
</dbReference>
<evidence type="ECO:0000313" key="2">
    <source>
        <dbReference type="Proteomes" id="UP000054270"/>
    </source>
</evidence>
<dbReference type="AlphaFoldDB" id="A0A0D2PTD3"/>
<protein>
    <submittedName>
        <fullName evidence="1">Uncharacterized protein</fullName>
    </submittedName>
</protein>
<name>A0A0D2PTD3_HYPSF</name>
<dbReference type="EMBL" id="KN817546">
    <property type="protein sequence ID" value="KJA22975.1"/>
    <property type="molecule type" value="Genomic_DNA"/>
</dbReference>
<gene>
    <name evidence="1" type="ORF">HYPSUDRAFT_54619</name>
</gene>
<accession>A0A0D2PTD3</accession>
<sequence>MPSGKNARATAEAREDILVTSKRNGDRLRIEEGYLGYLEKKTAKIAKEREQRYLEKKNDNFLKQLARSEKKKKKHHNLLKHLARAEKRDKEAASPCITMQAEIQATRRGSTDNRGLDVYDCPTYKRSDPDERQFSRSTNSALRVGAGAEGALFENRGIRAIICVSHGTGGAQAGAAEKPEILGDVAVRQLEI</sequence>